<comment type="subcellular location">
    <subcellularLocation>
        <location evidence="1">Cell membrane</location>
        <topology evidence="1">Multi-pass membrane protein</topology>
    </subcellularLocation>
</comment>
<feature type="transmembrane region" description="Helical" evidence="6">
    <location>
        <begin position="263"/>
        <end position="284"/>
    </location>
</feature>
<name>A0A2H0YLP7_9BACT</name>
<gene>
    <name evidence="7" type="ORF">COT33_03370</name>
</gene>
<feature type="transmembrane region" description="Helical" evidence="6">
    <location>
        <begin position="343"/>
        <end position="363"/>
    </location>
</feature>
<evidence type="ECO:0000256" key="2">
    <source>
        <dbReference type="ARBA" id="ARBA00022475"/>
    </source>
</evidence>
<feature type="transmembrane region" description="Helical" evidence="6">
    <location>
        <begin position="18"/>
        <end position="39"/>
    </location>
</feature>
<feature type="transmembrane region" description="Helical" evidence="6">
    <location>
        <begin position="305"/>
        <end position="331"/>
    </location>
</feature>
<dbReference type="PANTHER" id="PTHR30250">
    <property type="entry name" value="PST FAMILY PREDICTED COLANIC ACID TRANSPORTER"/>
    <property type="match status" value="1"/>
</dbReference>
<feature type="transmembrane region" description="Helical" evidence="6">
    <location>
        <begin position="370"/>
        <end position="389"/>
    </location>
</feature>
<accession>A0A2H0YLP7</accession>
<feature type="transmembrane region" description="Helical" evidence="6">
    <location>
        <begin position="102"/>
        <end position="121"/>
    </location>
</feature>
<dbReference type="GO" id="GO:0005886">
    <property type="term" value="C:plasma membrane"/>
    <property type="evidence" value="ECO:0007669"/>
    <property type="project" value="UniProtKB-SubCell"/>
</dbReference>
<feature type="transmembrane region" description="Helical" evidence="6">
    <location>
        <begin position="225"/>
        <end position="243"/>
    </location>
</feature>
<evidence type="ECO:0000256" key="4">
    <source>
        <dbReference type="ARBA" id="ARBA00022989"/>
    </source>
</evidence>
<organism evidence="7 8">
    <name type="scientific">Candidatus Nealsonbacteria bacterium CG08_land_8_20_14_0_20_38_20</name>
    <dbReference type="NCBI Taxonomy" id="1974705"/>
    <lineage>
        <taxon>Bacteria</taxon>
        <taxon>Candidatus Nealsoniibacteriota</taxon>
    </lineage>
</organism>
<evidence type="ECO:0000256" key="3">
    <source>
        <dbReference type="ARBA" id="ARBA00022692"/>
    </source>
</evidence>
<keyword evidence="2" id="KW-1003">Cell membrane</keyword>
<dbReference type="PANTHER" id="PTHR30250:SF28">
    <property type="entry name" value="POLYSACCHARIDE BIOSYNTHESIS PROTEIN"/>
    <property type="match status" value="1"/>
</dbReference>
<evidence type="ECO:0000256" key="6">
    <source>
        <dbReference type="SAM" id="Phobius"/>
    </source>
</evidence>
<dbReference type="EMBL" id="PEYD01000065">
    <property type="protein sequence ID" value="PIS39179.1"/>
    <property type="molecule type" value="Genomic_DNA"/>
</dbReference>
<evidence type="ECO:0000313" key="8">
    <source>
        <dbReference type="Proteomes" id="UP000230088"/>
    </source>
</evidence>
<feature type="transmembrane region" description="Helical" evidence="6">
    <location>
        <begin position="395"/>
        <end position="415"/>
    </location>
</feature>
<sequence length="426" mass="47505">MNGDLLVRNIAQIKGDKFLSNSFIFFVGSLLANLGNYLFHFLMARMLTVEGYGELQSLLALSIIAGIPAAALLTVIVKYAASFEAKKQLNKVYSLLSLFTKRILLITIIFFVLFIFSSKYIADFLNLISVIPVLILGLSFLIIFLQSINSGILQGLQKFKDLSIISVISTLFKILLAVLLVKLGFALNGAIGAVVLAGIIGYFITFLPLKFLFKKEKEEIETKEIFRYSFPVFFTLLFMALLYNTDIILVKHFFSPALGGQYGALTVLGHIIFFIGGPMVSVMFPMASAAHSNNGNPAKILKKSGILVGLIGLGVLFFYFLFPGLVIKILIGSKFLSISNFLGWFGISMFFYSLISLFSQYFLATRQIGFVYLIGIGALLQAILISLFHNNLWQVVWIMNTVMLITLVLLIIYYFKTQKSYEPVNL</sequence>
<protein>
    <recommendedName>
        <fullName evidence="9">Polysaccharide biosynthesis protein C-terminal domain-containing protein</fullName>
    </recommendedName>
</protein>
<feature type="transmembrane region" description="Helical" evidence="6">
    <location>
        <begin position="165"/>
        <end position="185"/>
    </location>
</feature>
<dbReference type="Pfam" id="PF01943">
    <property type="entry name" value="Polysacc_synt"/>
    <property type="match status" value="1"/>
</dbReference>
<dbReference type="AlphaFoldDB" id="A0A2H0YLP7"/>
<keyword evidence="5 6" id="KW-0472">Membrane</keyword>
<dbReference type="Proteomes" id="UP000230088">
    <property type="component" value="Unassembled WGS sequence"/>
</dbReference>
<evidence type="ECO:0000256" key="5">
    <source>
        <dbReference type="ARBA" id="ARBA00023136"/>
    </source>
</evidence>
<evidence type="ECO:0000313" key="7">
    <source>
        <dbReference type="EMBL" id="PIS39179.1"/>
    </source>
</evidence>
<dbReference type="InterPro" id="IPR050833">
    <property type="entry name" value="Poly_Biosynth_Transport"/>
</dbReference>
<keyword evidence="4 6" id="KW-1133">Transmembrane helix</keyword>
<feature type="transmembrane region" description="Helical" evidence="6">
    <location>
        <begin position="127"/>
        <end position="145"/>
    </location>
</feature>
<evidence type="ECO:0008006" key="9">
    <source>
        <dbReference type="Google" id="ProtNLM"/>
    </source>
</evidence>
<feature type="transmembrane region" description="Helical" evidence="6">
    <location>
        <begin position="191"/>
        <end position="213"/>
    </location>
</feature>
<evidence type="ECO:0000256" key="1">
    <source>
        <dbReference type="ARBA" id="ARBA00004651"/>
    </source>
</evidence>
<keyword evidence="3 6" id="KW-0812">Transmembrane</keyword>
<feature type="transmembrane region" description="Helical" evidence="6">
    <location>
        <begin position="59"/>
        <end position="81"/>
    </location>
</feature>
<comment type="caution">
    <text evidence="7">The sequence shown here is derived from an EMBL/GenBank/DDBJ whole genome shotgun (WGS) entry which is preliminary data.</text>
</comment>
<reference evidence="8" key="1">
    <citation type="submission" date="2017-09" db="EMBL/GenBank/DDBJ databases">
        <title>Depth-based differentiation of microbial function through sediment-hosted aquifers and enrichment of novel symbionts in the deep terrestrial subsurface.</title>
        <authorList>
            <person name="Probst A.J."/>
            <person name="Ladd B."/>
            <person name="Jarett J.K."/>
            <person name="Geller-Mcgrath D.E."/>
            <person name="Sieber C.M.K."/>
            <person name="Emerson J.B."/>
            <person name="Anantharaman K."/>
            <person name="Thomas B.C."/>
            <person name="Malmstrom R."/>
            <person name="Stieglmeier M."/>
            <person name="Klingl A."/>
            <person name="Woyke T."/>
            <person name="Ryan C.M."/>
            <person name="Banfield J.F."/>
        </authorList>
    </citation>
    <scope>NUCLEOTIDE SEQUENCE [LARGE SCALE GENOMIC DNA]</scope>
</reference>
<proteinExistence type="predicted"/>
<dbReference type="InterPro" id="IPR002797">
    <property type="entry name" value="Polysacc_synth"/>
</dbReference>